<dbReference type="AlphaFoldDB" id="A0A5J4UWW5"/>
<dbReference type="EMBL" id="SNRW01011604">
    <property type="protein sequence ID" value="KAA6374938.1"/>
    <property type="molecule type" value="Genomic_DNA"/>
</dbReference>
<proteinExistence type="predicted"/>
<name>A0A5J4UWW5_9EUKA</name>
<protein>
    <recommendedName>
        <fullName evidence="4">Transmembrane protein</fullName>
    </recommendedName>
</protein>
<evidence type="ECO:0000256" key="1">
    <source>
        <dbReference type="SAM" id="Phobius"/>
    </source>
</evidence>
<reference evidence="2 3" key="1">
    <citation type="submission" date="2019-03" db="EMBL/GenBank/DDBJ databases">
        <title>Single cell metagenomics reveals metabolic interactions within the superorganism composed of flagellate Streblomastix strix and complex community of Bacteroidetes bacteria on its surface.</title>
        <authorList>
            <person name="Treitli S.C."/>
            <person name="Kolisko M."/>
            <person name="Husnik F."/>
            <person name="Keeling P."/>
            <person name="Hampl V."/>
        </authorList>
    </citation>
    <scope>NUCLEOTIDE SEQUENCE [LARGE SCALE GENOMIC DNA]</scope>
    <source>
        <strain evidence="2">ST1C</strain>
    </source>
</reference>
<feature type="transmembrane region" description="Helical" evidence="1">
    <location>
        <begin position="5"/>
        <end position="26"/>
    </location>
</feature>
<sequence length="424" mass="47213">MMKMIIAAIINAIIGTTILIISVISISDPIMPITVGNAVAQLFKYKSTQAWFQKFAITVQHASLLMNENNGNEIINYYVDETSSISKLCGTDSRYPCRQIDDVFKFLVTNDQYIIHVSEGQYDHDLFIYNYFKDFVYPTVDIVAEGNALINIIGPIQSIGEIILSFSKFNIDFGDLFFQIDDSDSSLKLANCIIFRNSGNKAINTQQLAVVNHGSLILENLIINGNNLQGNQPLIQAASPKLILFTTLNIINISLVSGNTSPLLLSANELEQESNIMIYDVHVKQNTAGTQAQAGIIFVHIKDQAINSKNNEDPSIEPILVIENLEIVLNSLAPISEACSIQLEGLKPLQIIIRSSTINNRSPPNNNKQYEFKIILPQYSYQQDLITQFSQVDFGATFDPIAVKVLPNDQFQKLAILTEQYANI</sequence>
<comment type="caution">
    <text evidence="2">The sequence shown here is derived from an EMBL/GenBank/DDBJ whole genome shotgun (WGS) entry which is preliminary data.</text>
</comment>
<organism evidence="2 3">
    <name type="scientific">Streblomastix strix</name>
    <dbReference type="NCBI Taxonomy" id="222440"/>
    <lineage>
        <taxon>Eukaryota</taxon>
        <taxon>Metamonada</taxon>
        <taxon>Preaxostyla</taxon>
        <taxon>Oxymonadida</taxon>
        <taxon>Streblomastigidae</taxon>
        <taxon>Streblomastix</taxon>
    </lineage>
</organism>
<accession>A0A5J4UWW5</accession>
<gene>
    <name evidence="2" type="ORF">EZS28_029536</name>
</gene>
<dbReference type="Proteomes" id="UP000324800">
    <property type="component" value="Unassembled WGS sequence"/>
</dbReference>
<evidence type="ECO:0000313" key="2">
    <source>
        <dbReference type="EMBL" id="KAA6374938.1"/>
    </source>
</evidence>
<evidence type="ECO:0000313" key="3">
    <source>
        <dbReference type="Proteomes" id="UP000324800"/>
    </source>
</evidence>
<keyword evidence="1" id="KW-0472">Membrane</keyword>
<evidence type="ECO:0008006" key="4">
    <source>
        <dbReference type="Google" id="ProtNLM"/>
    </source>
</evidence>
<keyword evidence="1" id="KW-0812">Transmembrane</keyword>
<keyword evidence="1" id="KW-1133">Transmembrane helix</keyword>